<proteinExistence type="predicted"/>
<dbReference type="PIRSF" id="PIRSF006661">
    <property type="entry name" value="PP-lp_UCP006661"/>
    <property type="match status" value="1"/>
</dbReference>
<dbReference type="InterPro" id="IPR014729">
    <property type="entry name" value="Rossmann-like_a/b/a_fold"/>
</dbReference>
<evidence type="ECO:0000313" key="1">
    <source>
        <dbReference type="EMBL" id="GER92851.1"/>
    </source>
</evidence>
<dbReference type="InterPro" id="IPR005232">
    <property type="entry name" value="LarE"/>
</dbReference>
<protein>
    <submittedName>
        <fullName evidence="1">TIGR00268 family protein</fullName>
    </submittedName>
</protein>
<dbReference type="AlphaFoldDB" id="A0A5J4L226"/>
<dbReference type="PANTHER" id="PTHR43169">
    <property type="entry name" value="EXSB FAMILY PROTEIN"/>
    <property type="match status" value="1"/>
</dbReference>
<reference evidence="1" key="1">
    <citation type="submission" date="2019-10" db="EMBL/GenBank/DDBJ databases">
        <title>Metagenomic sequencing of thiosulfate-disproportionating enrichment culture.</title>
        <authorList>
            <person name="Umezawa K."/>
            <person name="Kojima H."/>
            <person name="Fukui M."/>
        </authorList>
    </citation>
    <scope>NUCLEOTIDE SEQUENCE</scope>
    <source>
        <strain evidence="1">45J</strain>
    </source>
</reference>
<dbReference type="EMBL" id="BLAB01000001">
    <property type="protein sequence ID" value="GER92851.1"/>
    <property type="molecule type" value="Genomic_DNA"/>
</dbReference>
<comment type="caution">
    <text evidence="1">The sequence shown here is derived from an EMBL/GenBank/DDBJ whole genome shotgun (WGS) entry which is preliminary data.</text>
</comment>
<dbReference type="PANTHER" id="PTHR43169:SF2">
    <property type="entry name" value="NAD_GMP SYNTHASE DOMAIN-CONTAINING PROTEIN"/>
    <property type="match status" value="1"/>
</dbReference>
<dbReference type="GO" id="GO:0016783">
    <property type="term" value="F:sulfurtransferase activity"/>
    <property type="evidence" value="ECO:0007669"/>
    <property type="project" value="InterPro"/>
</dbReference>
<gene>
    <name evidence="1" type="ORF">A45J_0580</name>
</gene>
<dbReference type="InterPro" id="IPR052188">
    <property type="entry name" value="Ni-pincer_cofactor_biosynth"/>
</dbReference>
<accession>A0A5J4L226</accession>
<dbReference type="SUPFAM" id="SSF52402">
    <property type="entry name" value="Adenine nucleotide alpha hydrolases-like"/>
    <property type="match status" value="1"/>
</dbReference>
<dbReference type="CDD" id="cd01990">
    <property type="entry name" value="LarE-like"/>
    <property type="match status" value="1"/>
</dbReference>
<dbReference type="Gene3D" id="3.40.50.620">
    <property type="entry name" value="HUPs"/>
    <property type="match status" value="1"/>
</dbReference>
<organism evidence="1">
    <name type="scientific">hot springs metagenome</name>
    <dbReference type="NCBI Taxonomy" id="433727"/>
    <lineage>
        <taxon>unclassified sequences</taxon>
        <taxon>metagenomes</taxon>
        <taxon>ecological metagenomes</taxon>
    </lineage>
</organism>
<name>A0A5J4L226_9ZZZZ</name>
<sequence length="262" mass="29617">MNDKLEKLLSILHEMQSVVLAFSGGVDSTFLLKAVKESGIHALAVIGYSETMPERELEFAKNTAELIGVKYRVIKTNEMSNPDFVKNPRDRCFYCKDELFSKLSDIAYSEKYNYIIDGTNTDDLSDWRPGRQAAAKHGVRSPLVEACLSKTEIRELSKAMGLPTWSKPSSPCLSSRFPYGEIITKDALRRVEMSEEFLKGLGFTELRVRSHGDIAKIELKSDEINRLLDNALRESVVNEFKKNGFKYITIDLEGFKSGRLNS</sequence>
<dbReference type="NCBIfam" id="TIGR00268">
    <property type="entry name" value="ATP-dependent sacrificial sulfur transferase LarE"/>
    <property type="match status" value="1"/>
</dbReference>